<gene>
    <name evidence="2" type="ORF">NOCA2220094</name>
</gene>
<dbReference type="AlphaFoldDB" id="A0A2P2BYR7"/>
<protein>
    <submittedName>
        <fullName evidence="2">Uncharacterized protein</fullName>
    </submittedName>
</protein>
<feature type="transmembrane region" description="Helical" evidence="1">
    <location>
        <begin position="70"/>
        <end position="95"/>
    </location>
</feature>
<feature type="transmembrane region" description="Helical" evidence="1">
    <location>
        <begin position="184"/>
        <end position="203"/>
    </location>
</feature>
<feature type="transmembrane region" description="Helical" evidence="1">
    <location>
        <begin position="149"/>
        <end position="172"/>
    </location>
</feature>
<keyword evidence="1" id="KW-0812">Transmembrane</keyword>
<organism evidence="2">
    <name type="scientific">metagenome</name>
    <dbReference type="NCBI Taxonomy" id="256318"/>
    <lineage>
        <taxon>unclassified sequences</taxon>
        <taxon>metagenomes</taxon>
    </lineage>
</organism>
<feature type="transmembrane region" description="Helical" evidence="1">
    <location>
        <begin position="443"/>
        <end position="466"/>
    </location>
</feature>
<evidence type="ECO:0000256" key="1">
    <source>
        <dbReference type="SAM" id="Phobius"/>
    </source>
</evidence>
<sequence>MPVSTVSSWTDTVADTRSLVQFRTSTIRQKGRTRWFTGILITLTLLSAVTPAFLPGAADYTLKHSRAFEMFLLLPTAYAGFLALTAISAVASGGGRELVARDHAVAFPISPAVDHLGALLMAPLNIAWLLQGWMLLGLTAYVVGPAALVFAHVIALLWLVFATALAQVVAWTMEAIRRGPNGVLWVRLITGAVGLAAVLLIVTKHVSVVLDHLPTLRLVAVLAGLTQGVGIAYPITLLILVALILGAVLLGVVPARAALRRAPRDEARIETGTFPARPNPAGPFLAMVRMDRSSVWRAVSLRRGIYLLAAAPGLIALSGSLEWKMLTILPGLVASGAALLFGVNAFCLDGRGGLWRDTLPVSPSLAFAARSWVLLELLLVSSATTLALAALRAGRPTVEEVTALLCAWLVVSVQVVSLSMRWSVKQPFSVDLRSARATPAPPLFMVGYSARLALSTTIIGMIFSGLAQVPDWRASVMFAIPFVVWSFVRLMRVRGQWADPQQRSRVIATVSA</sequence>
<proteinExistence type="predicted"/>
<name>A0A2P2BYR7_9ZZZZ</name>
<feature type="transmembrane region" description="Helical" evidence="1">
    <location>
        <begin position="116"/>
        <end position="143"/>
    </location>
</feature>
<feature type="transmembrane region" description="Helical" evidence="1">
    <location>
        <begin position="327"/>
        <end position="348"/>
    </location>
</feature>
<feature type="transmembrane region" description="Helical" evidence="1">
    <location>
        <begin position="401"/>
        <end position="422"/>
    </location>
</feature>
<feature type="transmembrane region" description="Helical" evidence="1">
    <location>
        <begin position="231"/>
        <end position="253"/>
    </location>
</feature>
<evidence type="ECO:0000313" key="2">
    <source>
        <dbReference type="EMBL" id="CUR54903.1"/>
    </source>
</evidence>
<reference evidence="2" key="1">
    <citation type="submission" date="2015-08" db="EMBL/GenBank/DDBJ databases">
        <authorList>
            <person name="Babu N.S."/>
            <person name="Beckwith C.J."/>
            <person name="Beseler K.G."/>
            <person name="Brison A."/>
            <person name="Carone J.V."/>
            <person name="Caskin T.P."/>
            <person name="Diamond M."/>
            <person name="Durham M.E."/>
            <person name="Foxe J.M."/>
            <person name="Go M."/>
            <person name="Henderson B.A."/>
            <person name="Jones I.B."/>
            <person name="McGettigan J.A."/>
            <person name="Micheletti S.J."/>
            <person name="Nasrallah M.E."/>
            <person name="Ortiz D."/>
            <person name="Piller C.R."/>
            <person name="Privatt S.R."/>
            <person name="Schneider S.L."/>
            <person name="Sharp S."/>
            <person name="Smith T.C."/>
            <person name="Stanton J.D."/>
            <person name="Ullery H.E."/>
            <person name="Wilson R.J."/>
            <person name="Serrano M.G."/>
            <person name="Buck G."/>
            <person name="Lee V."/>
            <person name="Wang Y."/>
            <person name="Carvalho R."/>
            <person name="Voegtly L."/>
            <person name="Shi R."/>
            <person name="Duckworth R."/>
            <person name="Johnson A."/>
            <person name="Loviza R."/>
            <person name="Walstead R."/>
            <person name="Shah Z."/>
            <person name="Kiflezghi M."/>
            <person name="Wade K."/>
            <person name="Ball S.L."/>
            <person name="Bradley K.W."/>
            <person name="Asai D.J."/>
            <person name="Bowman C.A."/>
            <person name="Russell D.A."/>
            <person name="Pope W.H."/>
            <person name="Jacobs-Sera D."/>
            <person name="Hendrix R.W."/>
            <person name="Hatfull G.F."/>
        </authorList>
    </citation>
    <scope>NUCLEOTIDE SEQUENCE</scope>
</reference>
<feature type="transmembrane region" description="Helical" evidence="1">
    <location>
        <begin position="472"/>
        <end position="491"/>
    </location>
</feature>
<feature type="transmembrane region" description="Helical" evidence="1">
    <location>
        <begin position="304"/>
        <end position="321"/>
    </location>
</feature>
<keyword evidence="1" id="KW-1133">Transmembrane helix</keyword>
<accession>A0A2P2BYR7</accession>
<feature type="transmembrane region" description="Helical" evidence="1">
    <location>
        <begin position="369"/>
        <end position="389"/>
    </location>
</feature>
<dbReference type="EMBL" id="CZKA01000015">
    <property type="protein sequence ID" value="CUR54903.1"/>
    <property type="molecule type" value="Genomic_DNA"/>
</dbReference>
<feature type="transmembrane region" description="Helical" evidence="1">
    <location>
        <begin position="35"/>
        <end position="58"/>
    </location>
</feature>
<keyword evidence="1" id="KW-0472">Membrane</keyword>